<feature type="compositionally biased region" description="Low complexity" evidence="1">
    <location>
        <begin position="36"/>
        <end position="48"/>
    </location>
</feature>
<comment type="caution">
    <text evidence="2">The sequence shown here is derived from an EMBL/GenBank/DDBJ whole genome shotgun (WGS) entry which is preliminary data.</text>
</comment>
<name>A0AAD7MG87_9AGAR</name>
<proteinExistence type="predicted"/>
<evidence type="ECO:0000313" key="2">
    <source>
        <dbReference type="EMBL" id="KAJ7715506.1"/>
    </source>
</evidence>
<keyword evidence="3" id="KW-1185">Reference proteome</keyword>
<dbReference type="EMBL" id="JARJLG010000347">
    <property type="protein sequence ID" value="KAJ7715506.1"/>
    <property type="molecule type" value="Genomic_DNA"/>
</dbReference>
<gene>
    <name evidence="2" type="ORF">DFH07DRAFT_1068491</name>
</gene>
<feature type="region of interest" description="Disordered" evidence="1">
    <location>
        <begin position="36"/>
        <end position="68"/>
    </location>
</feature>
<reference evidence="2" key="1">
    <citation type="submission" date="2023-03" db="EMBL/GenBank/DDBJ databases">
        <title>Massive genome expansion in bonnet fungi (Mycena s.s.) driven by repeated elements and novel gene families across ecological guilds.</title>
        <authorList>
            <consortium name="Lawrence Berkeley National Laboratory"/>
            <person name="Harder C.B."/>
            <person name="Miyauchi S."/>
            <person name="Viragh M."/>
            <person name="Kuo A."/>
            <person name="Thoen E."/>
            <person name="Andreopoulos B."/>
            <person name="Lu D."/>
            <person name="Skrede I."/>
            <person name="Drula E."/>
            <person name="Henrissat B."/>
            <person name="Morin E."/>
            <person name="Kohler A."/>
            <person name="Barry K."/>
            <person name="LaButti K."/>
            <person name="Morin E."/>
            <person name="Salamov A."/>
            <person name="Lipzen A."/>
            <person name="Mereny Z."/>
            <person name="Hegedus B."/>
            <person name="Baldrian P."/>
            <person name="Stursova M."/>
            <person name="Weitz H."/>
            <person name="Taylor A."/>
            <person name="Grigoriev I.V."/>
            <person name="Nagy L.G."/>
            <person name="Martin F."/>
            <person name="Kauserud H."/>
        </authorList>
    </citation>
    <scope>NUCLEOTIDE SEQUENCE</scope>
    <source>
        <strain evidence="2">CBHHK188m</strain>
    </source>
</reference>
<protein>
    <submittedName>
        <fullName evidence="2">Uncharacterized protein</fullName>
    </submittedName>
</protein>
<evidence type="ECO:0000313" key="3">
    <source>
        <dbReference type="Proteomes" id="UP001215280"/>
    </source>
</evidence>
<sequence>MALCSPLNVVAWCGLTDPSRRDASNHRDSPSIHLAEAAYPARRAAPGAHSRTGRGRGPAYSFPPPEIAPFNSHANRLRLLTSVRPPPPRAPNSPPGSLREPSTLTLSRSLSSKDIRRRHVAKLARALAENIAPELVAEPAAPPPPRGQHHRAPQRKDRLPVPRVRGHCPHAIHTLAGEEHEPRLARSFSTATRTPHTWFVPLSMDAQELETREKELVAASGGRRRTGAGVEYRDQSGREAAHNRSSNFFHYVLSMDSVQSQNRRKWLLSSFVSQIILHHSTTITDSHPRTDV</sequence>
<evidence type="ECO:0000256" key="1">
    <source>
        <dbReference type="SAM" id="MobiDB-lite"/>
    </source>
</evidence>
<feature type="region of interest" description="Disordered" evidence="1">
    <location>
        <begin position="81"/>
        <end position="113"/>
    </location>
</feature>
<feature type="non-terminal residue" evidence="2">
    <location>
        <position position="292"/>
    </location>
</feature>
<feature type="region of interest" description="Disordered" evidence="1">
    <location>
        <begin position="135"/>
        <end position="164"/>
    </location>
</feature>
<dbReference type="AlphaFoldDB" id="A0AAD7MG87"/>
<dbReference type="Proteomes" id="UP001215280">
    <property type="component" value="Unassembled WGS sequence"/>
</dbReference>
<feature type="compositionally biased region" description="Low complexity" evidence="1">
    <location>
        <begin position="95"/>
        <end position="112"/>
    </location>
</feature>
<accession>A0AAD7MG87</accession>
<feature type="compositionally biased region" description="Pro residues" evidence="1">
    <location>
        <begin position="84"/>
        <end position="94"/>
    </location>
</feature>
<organism evidence="2 3">
    <name type="scientific">Mycena maculata</name>
    <dbReference type="NCBI Taxonomy" id="230809"/>
    <lineage>
        <taxon>Eukaryota</taxon>
        <taxon>Fungi</taxon>
        <taxon>Dikarya</taxon>
        <taxon>Basidiomycota</taxon>
        <taxon>Agaricomycotina</taxon>
        <taxon>Agaricomycetes</taxon>
        <taxon>Agaricomycetidae</taxon>
        <taxon>Agaricales</taxon>
        <taxon>Marasmiineae</taxon>
        <taxon>Mycenaceae</taxon>
        <taxon>Mycena</taxon>
    </lineage>
</organism>